<reference evidence="2" key="1">
    <citation type="submission" date="2015-09" db="EMBL/GenBank/DDBJ databases">
        <title>Whole genome sequence of Pseudomonas fluorescens FW300-N2C3.</title>
        <authorList>
            <person name="Ray J."/>
            <person name="Melnyk R."/>
            <person name="Deutschbauer A."/>
        </authorList>
    </citation>
    <scope>NUCLEOTIDE SEQUENCE [LARGE SCALE GENOMIC DNA]</scope>
    <source>
        <strain evidence="2">FW300-N2C3</strain>
    </source>
</reference>
<reference evidence="1 2" key="2">
    <citation type="journal article" date="2018" name="Nature">
        <title>Mutant phenotypes for thousands of bacterial genes of unknown function.</title>
        <authorList>
            <person name="Price M.N."/>
            <person name="Wetmore K.M."/>
            <person name="Waters R.J."/>
            <person name="Callaghan M."/>
            <person name="Ray J."/>
            <person name="Liu H."/>
            <person name="Kuehl J.V."/>
            <person name="Melnyk R.A."/>
            <person name="Lamson J.S."/>
            <person name="Suh Y."/>
            <person name="Carlson H.K."/>
            <person name="Esquivel Z."/>
            <person name="Sadeeshkumar H."/>
            <person name="Chakraborty R."/>
            <person name="Zane G.M."/>
            <person name="Rubin B.E."/>
            <person name="Wall J.D."/>
            <person name="Visel A."/>
            <person name="Bristow J."/>
            <person name="Blow M.J."/>
            <person name="Arkin A.P."/>
            <person name="Deutschbauer A.M."/>
        </authorList>
    </citation>
    <scope>NUCLEOTIDE SEQUENCE [LARGE SCALE GENOMIC DNA]</scope>
    <source>
        <strain evidence="1 2">FW300-N2C3</strain>
    </source>
</reference>
<sequence>MDTKFDSVITLADRLERLNAYDISPDDVIVSPRIARYKTAGFDNEIEKPDRASIVGDAIMSFVSGMTAQNQADIQHSYLFASLVANKKYPRDDEGEEWYKTFLDVMQSCGWTILRHYHDKVAASGKSFKMDQLVLKILGSAVAAAAVPGPTSLLMLKVAGDAIAALQTNDKSLRLFDQNIQESGTGGFGVASCHETAHGEILMALGAVRFIKRTNQTKVLFVDWDSSSVDLYRGECHMTMVPTIISATREMIVAKLGERAKQKIDEYEI</sequence>
<evidence type="ECO:0000313" key="1">
    <source>
        <dbReference type="EMBL" id="ALI06792.1"/>
    </source>
</evidence>
<gene>
    <name evidence="1" type="ORF">AO356_08250</name>
</gene>
<protein>
    <submittedName>
        <fullName evidence="1">Uncharacterized protein</fullName>
    </submittedName>
</protein>
<dbReference type="Proteomes" id="UP000059425">
    <property type="component" value="Chromosome"/>
</dbReference>
<dbReference type="EMBL" id="CP012831">
    <property type="protein sequence ID" value="ALI06792.1"/>
    <property type="molecule type" value="Genomic_DNA"/>
</dbReference>
<name>A0A0N9X768_PSEFL</name>
<evidence type="ECO:0000313" key="2">
    <source>
        <dbReference type="Proteomes" id="UP000059425"/>
    </source>
</evidence>
<dbReference type="OrthoDB" id="6988253at2"/>
<organism evidence="1 2">
    <name type="scientific">Pseudomonas fluorescens</name>
    <dbReference type="NCBI Taxonomy" id="294"/>
    <lineage>
        <taxon>Bacteria</taxon>
        <taxon>Pseudomonadati</taxon>
        <taxon>Pseudomonadota</taxon>
        <taxon>Gammaproteobacteria</taxon>
        <taxon>Pseudomonadales</taxon>
        <taxon>Pseudomonadaceae</taxon>
        <taxon>Pseudomonas</taxon>
    </lineage>
</organism>
<dbReference type="AlphaFoldDB" id="A0A0N9X768"/>
<dbReference type="RefSeq" id="WP_060739357.1">
    <property type="nucleotide sequence ID" value="NZ_CP012831.1"/>
</dbReference>
<accession>A0A0N9X768</accession>
<proteinExistence type="predicted"/>